<dbReference type="PANTHER" id="PTHR10037">
    <property type="entry name" value="VOLTAGE-GATED CATION CHANNEL CALCIUM AND SODIUM"/>
    <property type="match status" value="1"/>
</dbReference>
<dbReference type="GO" id="GO:0005248">
    <property type="term" value="F:voltage-gated sodium channel activity"/>
    <property type="evidence" value="ECO:0007669"/>
    <property type="project" value="TreeGrafter"/>
</dbReference>
<evidence type="ECO:0000259" key="7">
    <source>
        <dbReference type="Pfam" id="PF00520"/>
    </source>
</evidence>
<feature type="transmembrane region" description="Helical" evidence="6">
    <location>
        <begin position="23"/>
        <end position="43"/>
    </location>
</feature>
<dbReference type="PANTHER" id="PTHR10037:SF62">
    <property type="entry name" value="SODIUM CHANNEL PROTEIN 60E"/>
    <property type="match status" value="1"/>
</dbReference>
<feature type="transmembrane region" description="Helical" evidence="6">
    <location>
        <begin position="87"/>
        <end position="103"/>
    </location>
</feature>
<keyword evidence="9" id="KW-1185">Reference proteome</keyword>
<feature type="transmembrane region" description="Helical" evidence="6">
    <location>
        <begin position="141"/>
        <end position="167"/>
    </location>
</feature>
<dbReference type="GO" id="GO:0001518">
    <property type="term" value="C:voltage-gated sodium channel complex"/>
    <property type="evidence" value="ECO:0007669"/>
    <property type="project" value="TreeGrafter"/>
</dbReference>
<feature type="region of interest" description="Disordered" evidence="5">
    <location>
        <begin position="266"/>
        <end position="302"/>
    </location>
</feature>
<evidence type="ECO:0000313" key="8">
    <source>
        <dbReference type="EMBL" id="OBQ57625.1"/>
    </source>
</evidence>
<evidence type="ECO:0000256" key="2">
    <source>
        <dbReference type="ARBA" id="ARBA00022692"/>
    </source>
</evidence>
<dbReference type="Proteomes" id="UP000091979">
    <property type="component" value="Unassembled WGS sequence"/>
</dbReference>
<dbReference type="Gene3D" id="1.20.120.350">
    <property type="entry name" value="Voltage-gated potassium channels. Chain C"/>
    <property type="match status" value="1"/>
</dbReference>
<dbReference type="Pfam" id="PF00520">
    <property type="entry name" value="Ion_trans"/>
    <property type="match status" value="1"/>
</dbReference>
<reference evidence="8 9" key="1">
    <citation type="submission" date="2015-01" db="EMBL/GenBank/DDBJ databases">
        <title>Desulfovibrio sp. JC271 draft genome sequence.</title>
        <authorList>
            <person name="Shivani Y."/>
            <person name="Subhash Y."/>
            <person name="Sasikala C."/>
            <person name="Ramana C.V."/>
        </authorList>
    </citation>
    <scope>NUCLEOTIDE SEQUENCE [LARGE SCALE GENOMIC DNA]</scope>
    <source>
        <strain evidence="8 9">JC271</strain>
    </source>
</reference>
<dbReference type="AlphaFoldDB" id="A0A1B7XQ47"/>
<name>A0A1B7XQ47_9BACT</name>
<comment type="subcellular location">
    <subcellularLocation>
        <location evidence="1">Membrane</location>
        <topology evidence="1">Multi-pass membrane protein</topology>
    </subcellularLocation>
</comment>
<protein>
    <recommendedName>
        <fullName evidence="7">Ion transport domain-containing protein</fullName>
    </recommendedName>
</protein>
<evidence type="ECO:0000256" key="1">
    <source>
        <dbReference type="ARBA" id="ARBA00004141"/>
    </source>
</evidence>
<feature type="domain" description="Ion transport" evidence="7">
    <location>
        <begin position="24"/>
        <end position="244"/>
    </location>
</feature>
<dbReference type="SUPFAM" id="SSF81324">
    <property type="entry name" value="Voltage-gated potassium channels"/>
    <property type="match status" value="1"/>
</dbReference>
<keyword evidence="3 6" id="KW-1133">Transmembrane helix</keyword>
<sequence length="302" mass="34108">MTLYTDSLNPVVADEAHEISKPVAIVIIINAIVITLGAFSSVEMFASKWLTWIDIACEVFFIVEIIARIKKFTWKAFFENNWNKFDFIIVLVSTPVLLTPFYPMGRFNVILMLRLARLIRIFKLLYFIPHRERLITGIGRALNASIGVFLGLMFILAIISVGATYLFGEASPEYFGDPITSAYTIFQVFTMDGWPAVPDMLIKKTDGYGWILLVRGFFIFTVVIGGILGLSMLNAVFVDQLVSDQTENLEARLHRMEQMLQALKDDKTQELQTGPVLDKVHTSTSEGADSQPPLKDPEPEWE</sequence>
<feature type="transmembrane region" description="Helical" evidence="6">
    <location>
        <begin position="49"/>
        <end position="67"/>
    </location>
</feature>
<dbReference type="InterPro" id="IPR027359">
    <property type="entry name" value="Volt_channel_dom_sf"/>
</dbReference>
<evidence type="ECO:0000313" key="9">
    <source>
        <dbReference type="Proteomes" id="UP000091979"/>
    </source>
</evidence>
<keyword evidence="4 6" id="KW-0472">Membrane</keyword>
<organism evidence="8 9">
    <name type="scientific">Halodesulfovibrio spirochaetisodalis</name>
    <dbReference type="NCBI Taxonomy" id="1560234"/>
    <lineage>
        <taxon>Bacteria</taxon>
        <taxon>Pseudomonadati</taxon>
        <taxon>Thermodesulfobacteriota</taxon>
        <taxon>Desulfovibrionia</taxon>
        <taxon>Desulfovibrionales</taxon>
        <taxon>Desulfovibrionaceae</taxon>
        <taxon>Halodesulfovibrio</taxon>
    </lineage>
</organism>
<evidence type="ECO:0000256" key="6">
    <source>
        <dbReference type="SAM" id="Phobius"/>
    </source>
</evidence>
<dbReference type="InterPro" id="IPR043203">
    <property type="entry name" value="VGCC_Ca_Na"/>
</dbReference>
<gene>
    <name evidence="8" type="ORF">SP90_00880</name>
</gene>
<feature type="transmembrane region" description="Helical" evidence="6">
    <location>
        <begin position="208"/>
        <end position="230"/>
    </location>
</feature>
<dbReference type="EMBL" id="JXMS01000001">
    <property type="protein sequence ID" value="OBQ57625.1"/>
    <property type="molecule type" value="Genomic_DNA"/>
</dbReference>
<dbReference type="InterPro" id="IPR005821">
    <property type="entry name" value="Ion_trans_dom"/>
</dbReference>
<comment type="caution">
    <text evidence="8">The sequence shown here is derived from an EMBL/GenBank/DDBJ whole genome shotgun (WGS) entry which is preliminary data.</text>
</comment>
<dbReference type="PATRIC" id="fig|1560234.3.peg.187"/>
<keyword evidence="2 6" id="KW-0812">Transmembrane</keyword>
<dbReference type="RefSeq" id="WP_066851609.1">
    <property type="nucleotide sequence ID" value="NZ_JXMS01000001.1"/>
</dbReference>
<accession>A0A1B7XQ47</accession>
<evidence type="ECO:0000256" key="3">
    <source>
        <dbReference type="ARBA" id="ARBA00022989"/>
    </source>
</evidence>
<evidence type="ECO:0000256" key="5">
    <source>
        <dbReference type="SAM" id="MobiDB-lite"/>
    </source>
</evidence>
<evidence type="ECO:0000256" key="4">
    <source>
        <dbReference type="ARBA" id="ARBA00023136"/>
    </source>
</evidence>
<proteinExistence type="predicted"/>
<dbReference type="Gene3D" id="1.10.287.70">
    <property type="match status" value="1"/>
</dbReference>